<evidence type="ECO:0000256" key="3">
    <source>
        <dbReference type="ARBA" id="ARBA00022832"/>
    </source>
</evidence>
<evidence type="ECO:0000256" key="2">
    <source>
        <dbReference type="ARBA" id="ARBA00009463"/>
    </source>
</evidence>
<dbReference type="InterPro" id="IPR006108">
    <property type="entry name" value="3HC_DH_C"/>
</dbReference>
<keyword evidence="6" id="KW-0520">NAD</keyword>
<dbReference type="InterPro" id="IPR001753">
    <property type="entry name" value="Enoyl-CoA_hydra/iso"/>
</dbReference>
<dbReference type="InterPro" id="IPR008927">
    <property type="entry name" value="6-PGluconate_DH-like_C_sf"/>
</dbReference>
<evidence type="ECO:0000256" key="5">
    <source>
        <dbReference type="ARBA" id="ARBA00023002"/>
    </source>
</evidence>
<dbReference type="GO" id="GO:0006635">
    <property type="term" value="P:fatty acid beta-oxidation"/>
    <property type="evidence" value="ECO:0007669"/>
    <property type="project" value="UniProtKB-UniPathway"/>
</dbReference>
<reference evidence="12" key="1">
    <citation type="submission" date="2016-05" db="EMBL/GenBank/DDBJ databases">
        <title>Paenibacillus oryzae. sp. nov., isolated from the rice root.</title>
        <authorList>
            <person name="Zhang J."/>
            <person name="Zhang X."/>
        </authorList>
    </citation>
    <scope>NUCLEOTIDE SEQUENCE [LARGE SCALE GENOMIC DNA]</scope>
    <source>
        <strain evidence="12">KCTC13222</strain>
    </source>
</reference>
<dbReference type="SUPFAM" id="SSF52096">
    <property type="entry name" value="ClpP/crotonase"/>
    <property type="match status" value="1"/>
</dbReference>
<evidence type="ECO:0000256" key="4">
    <source>
        <dbReference type="ARBA" id="ARBA00022963"/>
    </source>
</evidence>
<dbReference type="Gene3D" id="1.10.1040.50">
    <property type="match status" value="1"/>
</dbReference>
<comment type="pathway">
    <text evidence="1">Lipid metabolism; fatty acid beta-oxidation.</text>
</comment>
<dbReference type="InterPro" id="IPR006176">
    <property type="entry name" value="3-OHacyl-CoA_DH_NAD-bd"/>
</dbReference>
<keyword evidence="12" id="KW-1185">Reference proteome</keyword>
<organism evidence="11 12">
    <name type="scientific">Paenibacillus pectinilyticus</name>
    <dbReference type="NCBI Taxonomy" id="512399"/>
    <lineage>
        <taxon>Bacteria</taxon>
        <taxon>Bacillati</taxon>
        <taxon>Bacillota</taxon>
        <taxon>Bacilli</taxon>
        <taxon>Bacillales</taxon>
        <taxon>Paenibacillaceae</taxon>
        <taxon>Paenibacillus</taxon>
    </lineage>
</organism>
<evidence type="ECO:0000259" key="10">
    <source>
        <dbReference type="Pfam" id="PF02737"/>
    </source>
</evidence>
<dbReference type="CDD" id="cd06558">
    <property type="entry name" value="crotonase-like"/>
    <property type="match status" value="1"/>
</dbReference>
<dbReference type="STRING" id="512399.A8709_26190"/>
<accession>A0A1C1A1B1</accession>
<dbReference type="Proteomes" id="UP000093309">
    <property type="component" value="Unassembled WGS sequence"/>
</dbReference>
<gene>
    <name evidence="11" type="ORF">A8709_26190</name>
</gene>
<comment type="catalytic activity">
    <reaction evidence="8">
        <text>a (3S)-3-hydroxyacyl-CoA + NAD(+) = a 3-oxoacyl-CoA + NADH + H(+)</text>
        <dbReference type="Rhea" id="RHEA:22432"/>
        <dbReference type="ChEBI" id="CHEBI:15378"/>
        <dbReference type="ChEBI" id="CHEBI:57318"/>
        <dbReference type="ChEBI" id="CHEBI:57540"/>
        <dbReference type="ChEBI" id="CHEBI:57945"/>
        <dbReference type="ChEBI" id="CHEBI:90726"/>
        <dbReference type="EC" id="1.1.1.35"/>
    </reaction>
</comment>
<evidence type="ECO:0000313" key="11">
    <source>
        <dbReference type="EMBL" id="OCT14317.1"/>
    </source>
</evidence>
<keyword evidence="4" id="KW-0442">Lipid degradation</keyword>
<dbReference type="AlphaFoldDB" id="A0A1C1A1B1"/>
<dbReference type="EMBL" id="LYPC01000020">
    <property type="protein sequence ID" value="OCT14317.1"/>
    <property type="molecule type" value="Genomic_DNA"/>
</dbReference>
<comment type="similarity">
    <text evidence="2">Belongs to the 3-hydroxyacyl-CoA dehydrogenase family.</text>
</comment>
<keyword evidence="5" id="KW-0560">Oxidoreductase</keyword>
<comment type="caution">
    <text evidence="11">The sequence shown here is derived from an EMBL/GenBank/DDBJ whole genome shotgun (WGS) entry which is preliminary data.</text>
</comment>
<evidence type="ECO:0000256" key="6">
    <source>
        <dbReference type="ARBA" id="ARBA00023027"/>
    </source>
</evidence>
<evidence type="ECO:0000259" key="9">
    <source>
        <dbReference type="Pfam" id="PF00725"/>
    </source>
</evidence>
<dbReference type="InterPro" id="IPR036291">
    <property type="entry name" value="NAD(P)-bd_dom_sf"/>
</dbReference>
<dbReference type="GO" id="GO:0070403">
    <property type="term" value="F:NAD+ binding"/>
    <property type="evidence" value="ECO:0007669"/>
    <property type="project" value="InterPro"/>
</dbReference>
<dbReference type="OrthoDB" id="9771883at2"/>
<evidence type="ECO:0000313" key="12">
    <source>
        <dbReference type="Proteomes" id="UP000093309"/>
    </source>
</evidence>
<dbReference type="PANTHER" id="PTHR48075">
    <property type="entry name" value="3-HYDROXYACYL-COA DEHYDROGENASE FAMILY PROTEIN"/>
    <property type="match status" value="1"/>
</dbReference>
<keyword evidence="3" id="KW-0276">Fatty acid metabolism</keyword>
<sequence>MTTIRTAAVIGSGVMGSGIAAHLANVGIPVLLLDRVPEQLTPQEEAAGLTLDHPKVRNRFAVSALEKLAKTNPAPLYSEAFASRITPGNIEDDWSKLSGVDWIVEVIIENLQAKQELITRIETVWKPGTIVSSNTSGISINAMVENAGAAFKKNFLGTHFFNPPRYMKLLEIIPNEGTDPAIVAFMSEFCEKKLGKGVVQAKDTPNFISNRIGTYGLLITLREMLTKGYTVEEVDAVTGPAMGRPKSATFRTLDLVGLDTFVHVANNVFDLVTDPVEKGVFDTPTILKEMVAKGWIGEKQGQGFYKKVKSAEGKEIQALNLTTMDYAASRKVTSASLEASKQAKGTIAKIKALLSGKDRYSELAWNILKPVLLYAAEKRDEIADHIVDIDNALKWGFNWELGPFETWDAIGLKRSVERMEAEGDTVPAWVKAWIAAGHDSFYERKEGRTFAIRHEELREVESSPEIISLAALKQQNKVIRSNSGASLIDIGDEVACLEFNSPNNAIGADILTMIQQSVDEVRSNYRGLVVANEGKNFCVGANLMLLLMEAQDGEWDEVDGIIRLFQNAMLKLKRLDKPVVAAPHKMTLGGGVEACMPADQTIFSAETYYGLVETGVGLIPAGGGCKELALLASQQVKDPEVDLQPWINAVFETVAMAKVSTSGHDTKRLGYMRAQDSVVVNPDHRIYEAKQAVLRMDAAGYTPPAQEKIRVVGENGKAVMQVGAYTMRKGGYISAHDQLIANKLAHVLAGGNIPAGTLVSEQYMLDLEREAFLSLCGEQKTQQRMQYMLSKGKALRN</sequence>
<dbReference type="Gene3D" id="3.90.226.10">
    <property type="entry name" value="2-enoyl-CoA Hydratase, Chain A, domain 1"/>
    <property type="match status" value="1"/>
</dbReference>
<evidence type="ECO:0000256" key="7">
    <source>
        <dbReference type="ARBA" id="ARBA00023098"/>
    </source>
</evidence>
<dbReference type="InterPro" id="IPR029045">
    <property type="entry name" value="ClpP/crotonase-like_dom_sf"/>
</dbReference>
<dbReference type="GO" id="GO:0003857">
    <property type="term" value="F:(3S)-3-hydroxyacyl-CoA dehydrogenase (NAD+) activity"/>
    <property type="evidence" value="ECO:0007669"/>
    <property type="project" value="UniProtKB-EC"/>
</dbReference>
<dbReference type="PANTHER" id="PTHR48075:SF7">
    <property type="entry name" value="3-HYDROXYACYL-COA DEHYDROGENASE-RELATED"/>
    <property type="match status" value="1"/>
</dbReference>
<keyword evidence="7" id="KW-0443">Lipid metabolism</keyword>
<dbReference type="SUPFAM" id="SSF51735">
    <property type="entry name" value="NAD(P)-binding Rossmann-fold domains"/>
    <property type="match status" value="1"/>
</dbReference>
<feature type="domain" description="3-hydroxyacyl-CoA dehydrogenase C-terminal" evidence="9">
    <location>
        <begin position="207"/>
        <end position="306"/>
    </location>
</feature>
<dbReference type="UniPathway" id="UPA00659"/>
<dbReference type="Pfam" id="PF00725">
    <property type="entry name" value="3HCDH"/>
    <property type="match status" value="1"/>
</dbReference>
<feature type="domain" description="3-hydroxyacyl-CoA dehydrogenase NAD binding" evidence="10">
    <location>
        <begin position="7"/>
        <end position="204"/>
    </location>
</feature>
<name>A0A1C1A1B1_9BACL</name>
<dbReference type="RefSeq" id="WP_065853169.1">
    <property type="nucleotide sequence ID" value="NZ_LYPC01000020.1"/>
</dbReference>
<dbReference type="SUPFAM" id="SSF48179">
    <property type="entry name" value="6-phosphogluconate dehydrogenase C-terminal domain-like"/>
    <property type="match status" value="2"/>
</dbReference>
<evidence type="ECO:0000256" key="1">
    <source>
        <dbReference type="ARBA" id="ARBA00005005"/>
    </source>
</evidence>
<proteinExistence type="inferred from homology"/>
<dbReference type="Pfam" id="PF02737">
    <property type="entry name" value="3HCDH_N"/>
    <property type="match status" value="1"/>
</dbReference>
<dbReference type="Pfam" id="PF00378">
    <property type="entry name" value="ECH_1"/>
    <property type="match status" value="1"/>
</dbReference>
<protein>
    <submittedName>
        <fullName evidence="11">3-hydroxyacyl-CoA dehydrogenase</fullName>
    </submittedName>
</protein>
<dbReference type="Gene3D" id="3.40.50.720">
    <property type="entry name" value="NAD(P)-binding Rossmann-like Domain"/>
    <property type="match status" value="1"/>
</dbReference>
<evidence type="ECO:0000256" key="8">
    <source>
        <dbReference type="ARBA" id="ARBA00049556"/>
    </source>
</evidence>